<dbReference type="GO" id="GO:0005509">
    <property type="term" value="F:calcium ion binding"/>
    <property type="evidence" value="ECO:0007669"/>
    <property type="project" value="InterPro"/>
</dbReference>
<evidence type="ECO:0000259" key="12">
    <source>
        <dbReference type="PROSITE" id="PS50222"/>
    </source>
</evidence>
<dbReference type="SUPFAM" id="SSF56112">
    <property type="entry name" value="Protein kinase-like (PK-like)"/>
    <property type="match status" value="1"/>
</dbReference>
<evidence type="ECO:0000256" key="8">
    <source>
        <dbReference type="ARBA" id="ARBA00022837"/>
    </source>
</evidence>
<dbReference type="SMART" id="SM00054">
    <property type="entry name" value="EFh"/>
    <property type="match status" value="1"/>
</dbReference>
<organism evidence="13 14">
    <name type="scientific">Hibiscus syriacus</name>
    <name type="common">Rose of Sharon</name>
    <dbReference type="NCBI Taxonomy" id="106335"/>
    <lineage>
        <taxon>Eukaryota</taxon>
        <taxon>Viridiplantae</taxon>
        <taxon>Streptophyta</taxon>
        <taxon>Embryophyta</taxon>
        <taxon>Tracheophyta</taxon>
        <taxon>Spermatophyta</taxon>
        <taxon>Magnoliopsida</taxon>
        <taxon>eudicotyledons</taxon>
        <taxon>Gunneridae</taxon>
        <taxon>Pentapetalae</taxon>
        <taxon>rosids</taxon>
        <taxon>malvids</taxon>
        <taxon>Malvales</taxon>
        <taxon>Malvaceae</taxon>
        <taxon>Malvoideae</taxon>
        <taxon>Hibiscus</taxon>
    </lineage>
</organism>
<accession>A0A6A3BEU7</accession>
<dbReference type="PROSITE" id="PS50222">
    <property type="entry name" value="EF_HAND_2"/>
    <property type="match status" value="1"/>
</dbReference>
<comment type="catalytic activity">
    <reaction evidence="11">
        <text>L-seryl-[protein] + ATP = O-phospho-L-seryl-[protein] + ADP + H(+)</text>
        <dbReference type="Rhea" id="RHEA:17989"/>
        <dbReference type="Rhea" id="RHEA-COMP:9863"/>
        <dbReference type="Rhea" id="RHEA-COMP:11604"/>
        <dbReference type="ChEBI" id="CHEBI:15378"/>
        <dbReference type="ChEBI" id="CHEBI:29999"/>
        <dbReference type="ChEBI" id="CHEBI:30616"/>
        <dbReference type="ChEBI" id="CHEBI:83421"/>
        <dbReference type="ChEBI" id="CHEBI:456216"/>
        <dbReference type="EC" id="2.7.11.1"/>
    </reaction>
</comment>
<dbReference type="SUPFAM" id="SSF47473">
    <property type="entry name" value="EF-hand"/>
    <property type="match status" value="1"/>
</dbReference>
<dbReference type="PANTHER" id="PTHR24349">
    <property type="entry name" value="SERINE/THREONINE-PROTEIN KINASE"/>
    <property type="match status" value="1"/>
</dbReference>
<dbReference type="GO" id="GO:0005524">
    <property type="term" value="F:ATP binding"/>
    <property type="evidence" value="ECO:0007669"/>
    <property type="project" value="UniProtKB-KW"/>
</dbReference>
<dbReference type="InterPro" id="IPR011992">
    <property type="entry name" value="EF-hand-dom_pair"/>
</dbReference>
<evidence type="ECO:0000256" key="5">
    <source>
        <dbReference type="ARBA" id="ARBA00022679"/>
    </source>
</evidence>
<comment type="similarity">
    <text evidence="1">Belongs to the protein kinase superfamily. CAMK Ser/Thr protein kinase family. CaMK subfamily.</text>
</comment>
<keyword evidence="14" id="KW-1185">Reference proteome</keyword>
<dbReference type="EC" id="2.7.11.1" evidence="2"/>
<keyword evidence="8" id="KW-0106">Calcium</keyword>
<dbReference type="AlphaFoldDB" id="A0A6A3BEU7"/>
<name>A0A6A3BEU7_HIBSY</name>
<evidence type="ECO:0000256" key="3">
    <source>
        <dbReference type="ARBA" id="ARBA00022527"/>
    </source>
</evidence>
<evidence type="ECO:0000256" key="7">
    <source>
        <dbReference type="ARBA" id="ARBA00022777"/>
    </source>
</evidence>
<evidence type="ECO:0000313" key="13">
    <source>
        <dbReference type="EMBL" id="KAE8713562.1"/>
    </source>
</evidence>
<feature type="domain" description="EF-hand" evidence="12">
    <location>
        <begin position="153"/>
        <end position="188"/>
    </location>
</feature>
<protein>
    <recommendedName>
        <fullName evidence="2">non-specific serine/threonine protein kinase</fullName>
        <ecNumber evidence="2">2.7.11.1</ecNumber>
    </recommendedName>
</protein>
<keyword evidence="4" id="KW-0597">Phosphoprotein</keyword>
<dbReference type="Gene3D" id="1.10.510.10">
    <property type="entry name" value="Transferase(Phosphotransferase) domain 1"/>
    <property type="match status" value="1"/>
</dbReference>
<dbReference type="PROSITE" id="PS00018">
    <property type="entry name" value="EF_HAND_1"/>
    <property type="match status" value="1"/>
</dbReference>
<dbReference type="Proteomes" id="UP000436088">
    <property type="component" value="Unassembled WGS sequence"/>
</dbReference>
<dbReference type="GO" id="GO:0004674">
    <property type="term" value="F:protein serine/threonine kinase activity"/>
    <property type="evidence" value="ECO:0007669"/>
    <property type="project" value="UniProtKB-KW"/>
</dbReference>
<reference evidence="13" key="1">
    <citation type="submission" date="2019-09" db="EMBL/GenBank/DDBJ databases">
        <title>Draft genome information of white flower Hibiscus syriacus.</title>
        <authorList>
            <person name="Kim Y.-M."/>
        </authorList>
    </citation>
    <scope>NUCLEOTIDE SEQUENCE [LARGE SCALE GENOMIC DNA]</scope>
    <source>
        <strain evidence="13">YM2019G1</strain>
    </source>
</reference>
<comment type="caution">
    <text evidence="13">The sequence shown here is derived from an EMBL/GenBank/DDBJ whole genome shotgun (WGS) entry which is preliminary data.</text>
</comment>
<evidence type="ECO:0000256" key="4">
    <source>
        <dbReference type="ARBA" id="ARBA00022553"/>
    </source>
</evidence>
<dbReference type="Gene3D" id="1.10.238.10">
    <property type="entry name" value="EF-hand"/>
    <property type="match status" value="2"/>
</dbReference>
<comment type="catalytic activity">
    <reaction evidence="10">
        <text>L-threonyl-[protein] + ATP = O-phospho-L-threonyl-[protein] + ADP + H(+)</text>
        <dbReference type="Rhea" id="RHEA:46608"/>
        <dbReference type="Rhea" id="RHEA-COMP:11060"/>
        <dbReference type="Rhea" id="RHEA-COMP:11605"/>
        <dbReference type="ChEBI" id="CHEBI:15378"/>
        <dbReference type="ChEBI" id="CHEBI:30013"/>
        <dbReference type="ChEBI" id="CHEBI:30616"/>
        <dbReference type="ChEBI" id="CHEBI:61977"/>
        <dbReference type="ChEBI" id="CHEBI:456216"/>
        <dbReference type="EC" id="2.7.11.1"/>
    </reaction>
</comment>
<dbReference type="EMBL" id="VEPZ02000876">
    <property type="protein sequence ID" value="KAE8713562.1"/>
    <property type="molecule type" value="Genomic_DNA"/>
</dbReference>
<keyword evidence="9" id="KW-0067">ATP-binding</keyword>
<keyword evidence="7 13" id="KW-0418">Kinase</keyword>
<dbReference type="InterPro" id="IPR018247">
    <property type="entry name" value="EF_Hand_1_Ca_BS"/>
</dbReference>
<keyword evidence="6" id="KW-0547">Nucleotide-binding</keyword>
<evidence type="ECO:0000256" key="2">
    <source>
        <dbReference type="ARBA" id="ARBA00012513"/>
    </source>
</evidence>
<keyword evidence="5" id="KW-0808">Transferase</keyword>
<dbReference type="InterPro" id="IPR000719">
    <property type="entry name" value="Prot_kinase_dom"/>
</dbReference>
<dbReference type="Pfam" id="PF00069">
    <property type="entry name" value="Pkinase"/>
    <property type="match status" value="1"/>
</dbReference>
<dbReference type="InterPro" id="IPR026960">
    <property type="entry name" value="RVT-Znf"/>
</dbReference>
<evidence type="ECO:0000256" key="6">
    <source>
        <dbReference type="ARBA" id="ARBA00022741"/>
    </source>
</evidence>
<evidence type="ECO:0000313" key="14">
    <source>
        <dbReference type="Proteomes" id="UP000436088"/>
    </source>
</evidence>
<keyword evidence="3" id="KW-0723">Serine/threonine-protein kinase</keyword>
<gene>
    <name evidence="13" type="ORF">F3Y22_tig00110206pilonHSYRG00117</name>
</gene>
<evidence type="ECO:0000256" key="11">
    <source>
        <dbReference type="ARBA" id="ARBA00048679"/>
    </source>
</evidence>
<dbReference type="InterPro" id="IPR011009">
    <property type="entry name" value="Kinase-like_dom_sf"/>
</dbReference>
<evidence type="ECO:0000256" key="1">
    <source>
        <dbReference type="ARBA" id="ARBA00005354"/>
    </source>
</evidence>
<proteinExistence type="inferred from homology"/>
<dbReference type="Pfam" id="PF13966">
    <property type="entry name" value="zf-RVT"/>
    <property type="match status" value="1"/>
</dbReference>
<evidence type="ECO:0000256" key="9">
    <source>
        <dbReference type="ARBA" id="ARBA00022840"/>
    </source>
</evidence>
<sequence>MRSKTVRLIKFGLVMDNGCIMCGNDLEIRDHLFANCSFAKEVWDAILVSCEICSDNEEGIAHAIIRGKIDFERDPWPKVSEETKDLVKRMLDHDPRTRITVQQVYEHPWIQNLEHARNVNLGERVRARIKQFSLMNKFKKEVLRVVADNLQNERVDSIKEMFNMMDTDESGNLTFEELEMDLRKSGILSMILMFRC</sequence>
<dbReference type="InterPro" id="IPR002048">
    <property type="entry name" value="EF_hand_dom"/>
</dbReference>
<dbReference type="InterPro" id="IPR050205">
    <property type="entry name" value="CDPK_Ser/Thr_kinases"/>
</dbReference>
<evidence type="ECO:0000256" key="10">
    <source>
        <dbReference type="ARBA" id="ARBA00047899"/>
    </source>
</evidence>